<dbReference type="SUPFAM" id="SSF57933">
    <property type="entry name" value="TAZ domain"/>
    <property type="match status" value="1"/>
</dbReference>
<evidence type="ECO:0000313" key="20">
    <source>
        <dbReference type="EnsemblPlants" id="AET3Gv21226800.6"/>
    </source>
</evidence>
<proteinExistence type="predicted"/>
<dbReference type="PANTHER" id="PTHR13808:SF39">
    <property type="entry name" value="HISTONE ACETYLTRANSFERASE HAC-LIKE 3-RELATED"/>
    <property type="match status" value="1"/>
</dbReference>
<organism evidence="20 21">
    <name type="scientific">Aegilops tauschii subsp. strangulata</name>
    <name type="common">Goatgrass</name>
    <dbReference type="NCBI Taxonomy" id="200361"/>
    <lineage>
        <taxon>Eukaryota</taxon>
        <taxon>Viridiplantae</taxon>
        <taxon>Streptophyta</taxon>
        <taxon>Embryophyta</taxon>
        <taxon>Tracheophyta</taxon>
        <taxon>Spermatophyta</taxon>
        <taxon>Magnoliopsida</taxon>
        <taxon>Liliopsida</taxon>
        <taxon>Poales</taxon>
        <taxon>Poaceae</taxon>
        <taxon>BOP clade</taxon>
        <taxon>Pooideae</taxon>
        <taxon>Triticodae</taxon>
        <taxon>Triticeae</taxon>
        <taxon>Triticinae</taxon>
        <taxon>Aegilops</taxon>
    </lineage>
</organism>
<reference evidence="20" key="5">
    <citation type="journal article" date="2021" name="G3 (Bethesda)">
        <title>Aegilops tauschii genome assembly Aet v5.0 features greater sequence contiguity and improved annotation.</title>
        <authorList>
            <person name="Wang L."/>
            <person name="Zhu T."/>
            <person name="Rodriguez J.C."/>
            <person name="Deal K.R."/>
            <person name="Dubcovsky J."/>
            <person name="McGuire P.E."/>
            <person name="Lux T."/>
            <person name="Spannagl M."/>
            <person name="Mayer K.F.X."/>
            <person name="Baldrich P."/>
            <person name="Meyers B.C."/>
            <person name="Huo N."/>
            <person name="Gu Y.Q."/>
            <person name="Zhou H."/>
            <person name="Devos K.M."/>
            <person name="Bennetzen J.L."/>
            <person name="Unver T."/>
            <person name="Budak H."/>
            <person name="Gulick P.J."/>
            <person name="Galiba G."/>
            <person name="Kalapos B."/>
            <person name="Nelson D.R."/>
            <person name="Li P."/>
            <person name="You F.M."/>
            <person name="Luo M.C."/>
            <person name="Dvorak J."/>
        </authorList>
    </citation>
    <scope>NUCLEOTIDE SEQUENCE [LARGE SCALE GENOMIC DNA]</scope>
    <source>
        <strain evidence="20">cv. AL8/78</strain>
    </source>
</reference>
<dbReference type="SUPFAM" id="SSF57850">
    <property type="entry name" value="RING/U-box"/>
    <property type="match status" value="2"/>
</dbReference>
<dbReference type="InterPro" id="IPR001965">
    <property type="entry name" value="Znf_PHD"/>
</dbReference>
<dbReference type="EC" id="2.3.1.48" evidence="3"/>
<keyword evidence="5" id="KW-0479">Metal-binding</keyword>
<evidence type="ECO:0000256" key="4">
    <source>
        <dbReference type="ARBA" id="ARBA00022679"/>
    </source>
</evidence>
<keyword evidence="6 15" id="KW-0863">Zinc-finger</keyword>
<dbReference type="Pfam" id="PF08214">
    <property type="entry name" value="HAT_KAT11"/>
    <property type="match status" value="1"/>
</dbReference>
<dbReference type="STRING" id="200361.A0A453GVC5"/>
<dbReference type="EnsemblPlants" id="AET3Gv21226800.6">
    <property type="protein sequence ID" value="AET3Gv21226800.6"/>
    <property type="gene ID" value="AET3Gv21226800"/>
</dbReference>
<sequence>MMAQALQGIQQQYAPSGLPVQKRYTHETAVQILQLDNMDSDTSPVRLVIKHKIVTYLKGREQFYNLHPRYLLAVSKSIDEQLYKDAESKIDYMDFETLEVRLNALLSRGSFGNSRYALASSASLPTSHSEQPGIEVTDSSIQNGRAVPGSVNPPLPARDISHNVLYSQGELRLLVFFLDLTVQLQYFNFGLILVGFAPTSHHEAAASFVHSSADKIKQGPESLANATAGPCVSSLPKCSPCIAGDFSGGVRTGHTKYHFPGDVHQVDSQQPSTSGSSSSVSAMCDRTANSTNNNRYSAGQVSSSLQYRECGKVLYTRSHPVEESNQSNITAGCHDLYIHDQSKIRTDIKRECGLEGCMQMDETCFCREKCSTLNTKFSYDQCSYIAADSDNCISIREAVKGAEQTSNSTVSKPTSPTSDESSGKHHPAKRLRINSPRPVHADKTKFPKELQPAANGTYVSSETVQSETTALPTKSPSGCSLLDSNASNNMEIVRLPETAMQAEEGLCHRNGDIEMKELSCYGNGDIEMKEGLCYGNGDIEMKDSKLSSVDQTSLVASLTATKKRGGSILYALTAEELRDHMKSLNQHICPSQVMTEEHPSGLPDQNTCNLCGMERILFEPPPRFCALCFKIINSTGSYYVHVENGIDKASICAKCHHLSTAKFKYQKRSNYAETDAEAEWWVECDKCKAWQHQICALFNPKVADEEVEYTCAKCLLKERDSGDIILPESPTVLGALELPRTKLSDHIEQRLSVRLEHERLQRARASGKDIEEVPGVEGLTVRVVSSAARVLQVQPRFRDFFKDGKYPGEFPYKSKAILLFQKNEGVDVCLFAMYVQEYGSDSPLPNRRHVYLAYIDSVKYFRPEIKSASGEALRTFVYHEILIGYLDYCKKIGFVSCSIWACPSTKRDDYVLYCHPTSQKMPKSDKLRSWYQNLIKKAVKDGVVVERNTLYDFFLQPTSDRKASISAACLPYCENDFWPGEAERLLEKKDDNTSQKKEPQVGRLMRVAKRDDRKGNLEDNLEDILLVHKLGEKMRTMKEDFIMLCLQRFCKHCQQPIVSGKSWVCTCCKNFHLCDQCHAEELSAPLKDRHPATTKQKHAFQRIEEEPLPETDDGDPTMESKYFDSRIDFLKHCQDNQYQFDTLRRAKHSTMMILYHLHDSACSACHQAMDQRFAWRCLVCAGCNFCDSCYKQDGEKLHIHKLKQTEQQVLPNYTLQQDYLEALVHASKCFCAARSCAFKLCFTMKKLFFHGVRCDIRNRGGCRKCIFMWKLLLTHAKHCGDGGCSVPRCRDIKAFFMDKTKMIAGPPCAVEC</sequence>
<dbReference type="Gene3D" id="1.20.1020.10">
    <property type="entry name" value="TAZ domain"/>
    <property type="match status" value="1"/>
</dbReference>
<evidence type="ECO:0000256" key="8">
    <source>
        <dbReference type="ARBA" id="ARBA00022853"/>
    </source>
</evidence>
<evidence type="ECO:0000256" key="16">
    <source>
        <dbReference type="SAM" id="MobiDB-lite"/>
    </source>
</evidence>
<accession>A0A453GVC5</accession>
<keyword evidence="10" id="KW-0010">Activator</keyword>
<dbReference type="SMART" id="SM00249">
    <property type="entry name" value="PHD"/>
    <property type="match status" value="1"/>
</dbReference>
<evidence type="ECO:0000259" key="19">
    <source>
        <dbReference type="PROSITE" id="PS51727"/>
    </source>
</evidence>
<dbReference type="PROSITE" id="PS50134">
    <property type="entry name" value="ZF_TAZ"/>
    <property type="match status" value="1"/>
</dbReference>
<dbReference type="SUPFAM" id="SSF57903">
    <property type="entry name" value="FYVE/PHD zinc finger"/>
    <property type="match status" value="1"/>
</dbReference>
<evidence type="ECO:0000256" key="13">
    <source>
        <dbReference type="ARBA" id="ARBA00023315"/>
    </source>
</evidence>
<evidence type="ECO:0000256" key="9">
    <source>
        <dbReference type="ARBA" id="ARBA00023015"/>
    </source>
</evidence>
<protein>
    <recommendedName>
        <fullName evidence="3">histone acetyltransferase</fullName>
        <ecNumber evidence="3">2.3.1.48</ecNumber>
    </recommendedName>
</protein>
<evidence type="ECO:0000313" key="21">
    <source>
        <dbReference type="Proteomes" id="UP000015105"/>
    </source>
</evidence>
<dbReference type="PANTHER" id="PTHR13808">
    <property type="entry name" value="CBP/P300-RELATED"/>
    <property type="match status" value="1"/>
</dbReference>
<dbReference type="Pfam" id="PF02135">
    <property type="entry name" value="zf-TAZ"/>
    <property type="match status" value="1"/>
</dbReference>
<dbReference type="InterPro" id="IPR013178">
    <property type="entry name" value="Histone_AcTrfase_Rtt109/CBP"/>
</dbReference>
<feature type="compositionally biased region" description="Polar residues" evidence="16">
    <location>
        <begin position="403"/>
        <end position="420"/>
    </location>
</feature>
<dbReference type="PROSITE" id="PS51727">
    <property type="entry name" value="CBP_P300_HAT"/>
    <property type="match status" value="1"/>
</dbReference>
<reference evidence="20" key="4">
    <citation type="submission" date="2019-03" db="UniProtKB">
        <authorList>
            <consortium name="EnsemblPlants"/>
        </authorList>
    </citation>
    <scope>IDENTIFICATION</scope>
</reference>
<evidence type="ECO:0000256" key="7">
    <source>
        <dbReference type="ARBA" id="ARBA00022833"/>
    </source>
</evidence>
<evidence type="ECO:0000256" key="11">
    <source>
        <dbReference type="ARBA" id="ARBA00023163"/>
    </source>
</evidence>
<dbReference type="InterPro" id="IPR035898">
    <property type="entry name" value="TAZ_dom_sf"/>
</dbReference>
<dbReference type="GO" id="GO:0005667">
    <property type="term" value="C:transcription regulator complex"/>
    <property type="evidence" value="ECO:0007669"/>
    <property type="project" value="TreeGrafter"/>
</dbReference>
<evidence type="ECO:0000256" key="2">
    <source>
        <dbReference type="ARBA" id="ARBA00004123"/>
    </source>
</evidence>
<comment type="function">
    <text evidence="1">Acetyltransferase enzyme. Acetylates histones, giving a specific tag for transcriptional activation.</text>
</comment>
<feature type="domain" description="CBP/p300-type HAT" evidence="19">
    <location>
        <begin position="732"/>
        <end position="1162"/>
    </location>
</feature>
<dbReference type="GO" id="GO:0003713">
    <property type="term" value="F:transcription coactivator activity"/>
    <property type="evidence" value="ECO:0007669"/>
    <property type="project" value="TreeGrafter"/>
</dbReference>
<evidence type="ECO:0000256" key="14">
    <source>
        <dbReference type="ARBA" id="ARBA00048017"/>
    </source>
</evidence>
<feature type="region of interest" description="Disordered" evidence="16">
    <location>
        <begin position="403"/>
        <end position="453"/>
    </location>
</feature>
<reference evidence="21" key="2">
    <citation type="journal article" date="2017" name="Nat. Plants">
        <title>The Aegilops tauschii genome reveals multiple impacts of transposons.</title>
        <authorList>
            <person name="Zhao G."/>
            <person name="Zou C."/>
            <person name="Li K."/>
            <person name="Wang K."/>
            <person name="Li T."/>
            <person name="Gao L."/>
            <person name="Zhang X."/>
            <person name="Wang H."/>
            <person name="Yang Z."/>
            <person name="Liu X."/>
            <person name="Jiang W."/>
            <person name="Mao L."/>
            <person name="Kong X."/>
            <person name="Jiao Y."/>
            <person name="Jia J."/>
        </authorList>
    </citation>
    <scope>NUCLEOTIDE SEQUENCE [LARGE SCALE GENOMIC DNA]</scope>
    <source>
        <strain evidence="21">cv. AL8/78</strain>
    </source>
</reference>
<evidence type="ECO:0000259" key="17">
    <source>
        <dbReference type="PROSITE" id="PS50134"/>
    </source>
</evidence>
<comment type="catalytic activity">
    <reaction evidence="14">
        <text>L-lysyl-[protein] + acetyl-CoA = N(6)-acetyl-L-lysyl-[protein] + CoA + H(+)</text>
        <dbReference type="Rhea" id="RHEA:45948"/>
        <dbReference type="Rhea" id="RHEA-COMP:9752"/>
        <dbReference type="Rhea" id="RHEA-COMP:10731"/>
        <dbReference type="ChEBI" id="CHEBI:15378"/>
        <dbReference type="ChEBI" id="CHEBI:29969"/>
        <dbReference type="ChEBI" id="CHEBI:57287"/>
        <dbReference type="ChEBI" id="CHEBI:57288"/>
        <dbReference type="ChEBI" id="CHEBI:61930"/>
        <dbReference type="EC" id="2.3.1.48"/>
    </reaction>
</comment>
<dbReference type="InterPro" id="IPR031162">
    <property type="entry name" value="CBP_P300_HAT"/>
</dbReference>
<dbReference type="SMART" id="SM01250">
    <property type="entry name" value="KAT11"/>
    <property type="match status" value="1"/>
</dbReference>
<feature type="domain" description="ZZ-type" evidence="18">
    <location>
        <begin position="1045"/>
        <end position="1108"/>
    </location>
</feature>
<evidence type="ECO:0000259" key="18">
    <source>
        <dbReference type="PROSITE" id="PS50135"/>
    </source>
</evidence>
<reference evidence="20" key="3">
    <citation type="journal article" date="2017" name="Nature">
        <title>Genome sequence of the progenitor of the wheat D genome Aegilops tauschii.</title>
        <authorList>
            <person name="Luo M.C."/>
            <person name="Gu Y.Q."/>
            <person name="Puiu D."/>
            <person name="Wang H."/>
            <person name="Twardziok S.O."/>
            <person name="Deal K.R."/>
            <person name="Huo N."/>
            <person name="Zhu T."/>
            <person name="Wang L."/>
            <person name="Wang Y."/>
            <person name="McGuire P.E."/>
            <person name="Liu S."/>
            <person name="Long H."/>
            <person name="Ramasamy R.K."/>
            <person name="Rodriguez J.C."/>
            <person name="Van S.L."/>
            <person name="Yuan L."/>
            <person name="Wang Z."/>
            <person name="Xia Z."/>
            <person name="Xiao L."/>
            <person name="Anderson O.D."/>
            <person name="Ouyang S."/>
            <person name="Liang Y."/>
            <person name="Zimin A.V."/>
            <person name="Pertea G."/>
            <person name="Qi P."/>
            <person name="Bennetzen J.L."/>
            <person name="Dai X."/>
            <person name="Dawson M.W."/>
            <person name="Muller H.G."/>
            <person name="Kugler K."/>
            <person name="Rivarola-Duarte L."/>
            <person name="Spannagl M."/>
            <person name="Mayer K.F.X."/>
            <person name="Lu F.H."/>
            <person name="Bevan M.W."/>
            <person name="Leroy P."/>
            <person name="Li P."/>
            <person name="You F.M."/>
            <person name="Sun Q."/>
            <person name="Liu Z."/>
            <person name="Lyons E."/>
            <person name="Wicker T."/>
            <person name="Salzberg S.L."/>
            <person name="Devos K.M."/>
            <person name="Dvorak J."/>
        </authorList>
    </citation>
    <scope>NUCLEOTIDE SEQUENCE [LARGE SCALE GENOMIC DNA]</scope>
    <source>
        <strain evidence="20">cv. AL8/78</strain>
    </source>
</reference>
<comment type="subcellular location">
    <subcellularLocation>
        <location evidence="2">Nucleus</location>
    </subcellularLocation>
</comment>
<keyword evidence="7" id="KW-0862">Zinc</keyword>
<feature type="domain" description="TAZ-type" evidence="17">
    <location>
        <begin position="1208"/>
        <end position="1292"/>
    </location>
</feature>
<dbReference type="Proteomes" id="UP000015105">
    <property type="component" value="Chromosome 3D"/>
</dbReference>
<dbReference type="GO" id="GO:0031490">
    <property type="term" value="F:chromatin DNA binding"/>
    <property type="evidence" value="ECO:0007669"/>
    <property type="project" value="TreeGrafter"/>
</dbReference>
<keyword evidence="11" id="KW-0804">Transcription</keyword>
<dbReference type="Gramene" id="AET3Gv21226800.6">
    <property type="protein sequence ID" value="AET3Gv21226800.6"/>
    <property type="gene ID" value="AET3Gv21226800"/>
</dbReference>
<keyword evidence="9" id="KW-0805">Transcription regulation</keyword>
<dbReference type="InterPro" id="IPR011011">
    <property type="entry name" value="Znf_FYVE_PHD"/>
</dbReference>
<feature type="compositionally biased region" description="Low complexity" evidence="16">
    <location>
        <begin position="268"/>
        <end position="281"/>
    </location>
</feature>
<evidence type="ECO:0000256" key="12">
    <source>
        <dbReference type="ARBA" id="ARBA00023242"/>
    </source>
</evidence>
<dbReference type="GO" id="GO:0005634">
    <property type="term" value="C:nucleus"/>
    <property type="evidence" value="ECO:0007669"/>
    <property type="project" value="UniProtKB-SubCell"/>
</dbReference>
<dbReference type="InterPro" id="IPR000197">
    <property type="entry name" value="Znf_TAZ"/>
</dbReference>
<dbReference type="GO" id="GO:0045944">
    <property type="term" value="P:positive regulation of transcription by RNA polymerase II"/>
    <property type="evidence" value="ECO:0007669"/>
    <property type="project" value="TreeGrafter"/>
</dbReference>
<name>A0A453GVC5_AEGTS</name>
<dbReference type="PROSITE" id="PS01359">
    <property type="entry name" value="ZF_PHD_1"/>
    <property type="match status" value="1"/>
</dbReference>
<evidence type="ECO:0000256" key="3">
    <source>
        <dbReference type="ARBA" id="ARBA00013184"/>
    </source>
</evidence>
<keyword evidence="13" id="KW-0012">Acyltransferase</keyword>
<evidence type="ECO:0000256" key="15">
    <source>
        <dbReference type="PROSITE-ProRule" id="PRU00228"/>
    </source>
</evidence>
<dbReference type="InterPro" id="IPR019786">
    <property type="entry name" value="Zinc_finger_PHD-type_CS"/>
</dbReference>
<dbReference type="InterPro" id="IPR013083">
    <property type="entry name" value="Znf_RING/FYVE/PHD"/>
</dbReference>
<dbReference type="PROSITE" id="PS50135">
    <property type="entry name" value="ZF_ZZ_2"/>
    <property type="match status" value="1"/>
</dbReference>
<keyword evidence="12" id="KW-0539">Nucleus</keyword>
<keyword evidence="8" id="KW-0156">Chromatin regulator</keyword>
<reference evidence="21" key="1">
    <citation type="journal article" date="2014" name="Science">
        <title>Ancient hybridizations among the ancestral genomes of bread wheat.</title>
        <authorList>
            <consortium name="International Wheat Genome Sequencing Consortium,"/>
            <person name="Marcussen T."/>
            <person name="Sandve S.R."/>
            <person name="Heier L."/>
            <person name="Spannagl M."/>
            <person name="Pfeifer M."/>
            <person name="Jakobsen K.S."/>
            <person name="Wulff B.B."/>
            <person name="Steuernagel B."/>
            <person name="Mayer K.F."/>
            <person name="Olsen O.A."/>
        </authorList>
    </citation>
    <scope>NUCLEOTIDE SEQUENCE [LARGE SCALE GENOMIC DNA]</scope>
    <source>
        <strain evidence="21">cv. AL8/78</strain>
    </source>
</reference>
<dbReference type="SMART" id="SM00551">
    <property type="entry name" value="ZnF_TAZ"/>
    <property type="match status" value="1"/>
</dbReference>
<dbReference type="PROSITE" id="PS01357">
    <property type="entry name" value="ZF_ZZ_1"/>
    <property type="match status" value="1"/>
</dbReference>
<dbReference type="InterPro" id="IPR000433">
    <property type="entry name" value="Znf_ZZ"/>
</dbReference>
<feature type="region of interest" description="Disordered" evidence="16">
    <location>
        <begin position="260"/>
        <end position="284"/>
    </location>
</feature>
<evidence type="ECO:0000256" key="5">
    <source>
        <dbReference type="ARBA" id="ARBA00022723"/>
    </source>
</evidence>
<dbReference type="Gene3D" id="3.30.40.10">
    <property type="entry name" value="Zinc/RING finger domain, C3HC4 (zinc finger)"/>
    <property type="match status" value="1"/>
</dbReference>
<evidence type="ECO:0000256" key="10">
    <source>
        <dbReference type="ARBA" id="ARBA00023159"/>
    </source>
</evidence>
<dbReference type="GO" id="GO:0008270">
    <property type="term" value="F:zinc ion binding"/>
    <property type="evidence" value="ECO:0007669"/>
    <property type="project" value="UniProtKB-KW"/>
</dbReference>
<dbReference type="GO" id="GO:0004402">
    <property type="term" value="F:histone acetyltransferase activity"/>
    <property type="evidence" value="ECO:0007669"/>
    <property type="project" value="InterPro"/>
</dbReference>
<evidence type="ECO:0000256" key="1">
    <source>
        <dbReference type="ARBA" id="ARBA00002581"/>
    </source>
</evidence>
<evidence type="ECO:0000256" key="6">
    <source>
        <dbReference type="ARBA" id="ARBA00022771"/>
    </source>
</evidence>
<dbReference type="GO" id="GO:0000123">
    <property type="term" value="C:histone acetyltransferase complex"/>
    <property type="evidence" value="ECO:0007669"/>
    <property type="project" value="TreeGrafter"/>
</dbReference>
<keyword evidence="4" id="KW-0808">Transferase</keyword>
<keyword evidence="21" id="KW-1185">Reference proteome</keyword>
<feature type="compositionally biased region" description="Basic and acidic residues" evidence="16">
    <location>
        <begin position="439"/>
        <end position="448"/>
    </location>
</feature>